<dbReference type="InterPro" id="IPR003959">
    <property type="entry name" value="ATPase_AAA_core"/>
</dbReference>
<evidence type="ECO:0000313" key="9">
    <source>
        <dbReference type="Proteomes" id="UP000053766"/>
    </source>
</evidence>
<protein>
    <submittedName>
        <fullName evidence="8">ATPase, AAA family</fullName>
    </submittedName>
</protein>
<dbReference type="EMBL" id="KN716529">
    <property type="protein sequence ID" value="KJH43746.1"/>
    <property type="molecule type" value="Genomic_DNA"/>
</dbReference>
<reference evidence="8 9" key="1">
    <citation type="submission" date="2013-11" db="EMBL/GenBank/DDBJ databases">
        <title>Draft genome of the bovine lungworm Dictyocaulus viviparus.</title>
        <authorList>
            <person name="Mitreva M."/>
        </authorList>
    </citation>
    <scope>NUCLEOTIDE SEQUENCE [LARGE SCALE GENOMIC DNA]</scope>
    <source>
        <strain evidence="8 9">HannoverDv2000</strain>
    </source>
</reference>
<dbReference type="SUPFAM" id="SSF52540">
    <property type="entry name" value="P-loop containing nucleoside triphosphate hydrolases"/>
    <property type="match status" value="2"/>
</dbReference>
<dbReference type="SMART" id="SM00382">
    <property type="entry name" value="AAA"/>
    <property type="match status" value="2"/>
</dbReference>
<evidence type="ECO:0000313" key="8">
    <source>
        <dbReference type="EMBL" id="KJH43746.1"/>
    </source>
</evidence>
<reference evidence="9" key="2">
    <citation type="journal article" date="2016" name="Sci. Rep.">
        <title>Dictyocaulus viviparus genome, variome and transcriptome elucidate lungworm biology and support future intervention.</title>
        <authorList>
            <person name="McNulty S.N."/>
            <person name="Strube C."/>
            <person name="Rosa B.A."/>
            <person name="Martin J.C."/>
            <person name="Tyagi R."/>
            <person name="Choi Y.J."/>
            <person name="Wang Q."/>
            <person name="Hallsworth Pepin K."/>
            <person name="Zhang X."/>
            <person name="Ozersky P."/>
            <person name="Wilson R.K."/>
            <person name="Sternberg P.W."/>
            <person name="Gasser R.B."/>
            <person name="Mitreva M."/>
        </authorList>
    </citation>
    <scope>NUCLEOTIDE SEQUENCE [LARGE SCALE GENOMIC DNA]</scope>
    <source>
        <strain evidence="9">HannoverDv2000</strain>
    </source>
</reference>
<keyword evidence="2" id="KW-0963">Cytoplasm</keyword>
<dbReference type="InterPro" id="IPR003960">
    <property type="entry name" value="ATPase_AAA_CS"/>
</dbReference>
<dbReference type="Gene3D" id="1.10.8.60">
    <property type="match status" value="1"/>
</dbReference>
<evidence type="ECO:0000256" key="5">
    <source>
        <dbReference type="ARBA" id="ARBA00061477"/>
    </source>
</evidence>
<dbReference type="STRING" id="29172.A0A0D8XN10"/>
<dbReference type="FunFam" id="3.40.50.300:FF:000567">
    <property type="entry name" value="ATPase, AAA family protein"/>
    <property type="match status" value="1"/>
</dbReference>
<dbReference type="PANTHER" id="PTHR23077">
    <property type="entry name" value="AAA-FAMILY ATPASE"/>
    <property type="match status" value="1"/>
</dbReference>
<keyword evidence="9" id="KW-1185">Reference proteome</keyword>
<comment type="subcellular location">
    <subcellularLocation>
        <location evidence="1">Cytoplasm</location>
    </subcellularLocation>
</comment>
<comment type="similarity">
    <text evidence="5">Belongs to the AAA ATPase family. AFG2 subfamily.</text>
</comment>
<sequence length="563" mass="62977">MNILDVTPRQPVRVQTPFHEFIGVLWPCKELGVLRLSLTGENATNEKLISVFPIYKPHRLRRVSISFKTIPHKINNFLEDYIQMYLNNTYVQPGLPIPMNYYGKVIYIVPDIPVDFLFKNISLEDEELNTAEPVVFFLTSDCTISISVPSIETTSSTDPLSALSLIGGMHTAKKTLLDFVLTPFWSRRSCCSVLLWGLPGSGKTLLLSTVAKILGANAYYFQSMDEFYEQCSLIPELCVVILDWPLLDKEHKCFSKLARLIDGNLCTGVILSVRQAEDLDIGIRVRFPIEVEVDVPMEIERLEILRSLANSFPDDALVEVAKRTSGFTGGDLKSLVIASQFIEGQSAGERLEQARRRVRPTGIRQFILEVREMTTFFLLIIVRRGVQVPHVSWEDIGGCEELKLEIQQAVIWPQQHKEAFERLGIEPPTGILLYGPPGCSKTLVARALANESNMNFLAVKGPELFSKWVGESEKAIRDLFARARQVVAPAIVFFDEIDAVGSSRGSEKSSGVSDRVLAQLLTELDGLEKQNDVLLLAATNRPDQLDNALLRPVAMSFFGASFI</sequence>
<evidence type="ECO:0000259" key="7">
    <source>
        <dbReference type="SMART" id="SM00382"/>
    </source>
</evidence>
<evidence type="ECO:0000256" key="3">
    <source>
        <dbReference type="ARBA" id="ARBA00022741"/>
    </source>
</evidence>
<dbReference type="InterPro" id="IPR027417">
    <property type="entry name" value="P-loop_NTPase"/>
</dbReference>
<evidence type="ECO:0000256" key="4">
    <source>
        <dbReference type="ARBA" id="ARBA00022840"/>
    </source>
</evidence>
<keyword evidence="4 6" id="KW-0067">ATP-binding</keyword>
<dbReference type="GO" id="GO:0005737">
    <property type="term" value="C:cytoplasm"/>
    <property type="evidence" value="ECO:0007669"/>
    <property type="project" value="UniProtKB-SubCell"/>
</dbReference>
<dbReference type="Proteomes" id="UP000053766">
    <property type="component" value="Unassembled WGS sequence"/>
</dbReference>
<dbReference type="Gene3D" id="3.40.50.300">
    <property type="entry name" value="P-loop containing nucleotide triphosphate hydrolases"/>
    <property type="match status" value="3"/>
</dbReference>
<accession>A0A0D8XN10</accession>
<dbReference type="CDD" id="cd19511">
    <property type="entry name" value="RecA-like_CDC48_r2-like"/>
    <property type="match status" value="1"/>
</dbReference>
<feature type="domain" description="AAA+ ATPase" evidence="7">
    <location>
        <begin position="189"/>
        <end position="295"/>
    </location>
</feature>
<dbReference type="GO" id="GO:0005524">
    <property type="term" value="F:ATP binding"/>
    <property type="evidence" value="ECO:0007669"/>
    <property type="project" value="UniProtKB-KW"/>
</dbReference>
<keyword evidence="3 6" id="KW-0547">Nucleotide-binding</keyword>
<evidence type="ECO:0000256" key="1">
    <source>
        <dbReference type="ARBA" id="ARBA00004496"/>
    </source>
</evidence>
<dbReference type="PROSITE" id="PS00674">
    <property type="entry name" value="AAA"/>
    <property type="match status" value="1"/>
</dbReference>
<dbReference type="PANTHER" id="PTHR23077:SF27">
    <property type="entry name" value="ATPASE FAMILY GENE 2 PROTEIN HOMOLOG A"/>
    <property type="match status" value="1"/>
</dbReference>
<evidence type="ECO:0000256" key="2">
    <source>
        <dbReference type="ARBA" id="ARBA00022490"/>
    </source>
</evidence>
<name>A0A0D8XN10_DICVI</name>
<gene>
    <name evidence="8" type="ORF">DICVIV_10234</name>
</gene>
<evidence type="ECO:0000256" key="6">
    <source>
        <dbReference type="RuleBase" id="RU003651"/>
    </source>
</evidence>
<dbReference type="InterPro" id="IPR003593">
    <property type="entry name" value="AAA+_ATPase"/>
</dbReference>
<organism evidence="8 9">
    <name type="scientific">Dictyocaulus viviparus</name>
    <name type="common">Bovine lungworm</name>
    <dbReference type="NCBI Taxonomy" id="29172"/>
    <lineage>
        <taxon>Eukaryota</taxon>
        <taxon>Metazoa</taxon>
        <taxon>Ecdysozoa</taxon>
        <taxon>Nematoda</taxon>
        <taxon>Chromadorea</taxon>
        <taxon>Rhabditida</taxon>
        <taxon>Rhabditina</taxon>
        <taxon>Rhabditomorpha</taxon>
        <taxon>Strongyloidea</taxon>
        <taxon>Metastrongylidae</taxon>
        <taxon>Dictyocaulus</taxon>
    </lineage>
</organism>
<proteinExistence type="inferred from homology"/>
<dbReference type="AlphaFoldDB" id="A0A0D8XN10"/>
<feature type="domain" description="AAA+ ATPase" evidence="7">
    <location>
        <begin position="427"/>
        <end position="559"/>
    </location>
</feature>
<dbReference type="Pfam" id="PF00004">
    <property type="entry name" value="AAA"/>
    <property type="match status" value="1"/>
</dbReference>
<dbReference type="InterPro" id="IPR050168">
    <property type="entry name" value="AAA_ATPase_domain"/>
</dbReference>
<dbReference type="OrthoDB" id="27435at2759"/>
<dbReference type="GO" id="GO:0016887">
    <property type="term" value="F:ATP hydrolysis activity"/>
    <property type="evidence" value="ECO:0007669"/>
    <property type="project" value="InterPro"/>
</dbReference>